<accession>A0ACC2YVM9</accession>
<dbReference type="Proteomes" id="UP001172680">
    <property type="component" value="Unassembled WGS sequence"/>
</dbReference>
<sequence length="573" mass="63893">MLRTQEIQFFNILSPEVGGVRVGLQPSAAVDGTSISPPWETSSTSEDRNRNLPDAALMQLTAHPYSPILDFSGSAQEHRSLDFFHGQVATILSGYFDSTFWTRLLPRVGASEASVKHAMIALASLYETILNRGRQSNQAQQRCTLLQYNKAIKSLKERLGAGEQALEITLLTCVLFICLEFMRGNPNVALDHLQSGLQILNTSQQPRVITLCSGSQTRVRKNPAAQETQSIEEELFDIFSRLSIQASLWGRRPPQIRSSKNDNTIEDLDSACTPFATIQEAKLSLECILIRCLRPFDPHIECDPSVTISDIWKADRERLTAQLRYWNSRHGLLMADSVHPNNIYSLQILQMMAIVATIWNSIPLIPEETAFDRHLFDFETIVSLAAVLVDGNAPCSPRAASVATSSPSETTSASHRPNFSALSNIPIPFTFEMGIIPCLYFTAIKCRSPSVRRRAIRLLCIVIPEQEGLWHARMLAKISSRMVQLEEEGYTPTEVMGTWPPEEGRIHAAYIHSNYSLEERTQQEALELASRISKMTLAKPIATAAGRDLPSIQKNSFTGAFRKDNINAYGYAI</sequence>
<reference evidence="1" key="1">
    <citation type="submission" date="2022-10" db="EMBL/GenBank/DDBJ databases">
        <title>Culturing micro-colonial fungi from biological soil crusts in the Mojave desert and describing Neophaeococcomyces mojavensis, and introducing the new genera and species Taxawa tesnikishii.</title>
        <authorList>
            <person name="Kurbessoian T."/>
            <person name="Stajich J.E."/>
        </authorList>
    </citation>
    <scope>NUCLEOTIDE SEQUENCE</scope>
    <source>
        <strain evidence="1">JES_115</strain>
    </source>
</reference>
<organism evidence="1 2">
    <name type="scientific">Coniosporium tulheliwenetii</name>
    <dbReference type="NCBI Taxonomy" id="3383036"/>
    <lineage>
        <taxon>Eukaryota</taxon>
        <taxon>Fungi</taxon>
        <taxon>Dikarya</taxon>
        <taxon>Ascomycota</taxon>
        <taxon>Pezizomycotina</taxon>
        <taxon>Dothideomycetes</taxon>
        <taxon>Dothideomycetes incertae sedis</taxon>
        <taxon>Coniosporium</taxon>
    </lineage>
</organism>
<evidence type="ECO:0000313" key="2">
    <source>
        <dbReference type="Proteomes" id="UP001172680"/>
    </source>
</evidence>
<protein>
    <submittedName>
        <fullName evidence="1">Uncharacterized protein</fullName>
    </submittedName>
</protein>
<gene>
    <name evidence="1" type="ORF">H2199_006354</name>
</gene>
<evidence type="ECO:0000313" key="1">
    <source>
        <dbReference type="EMBL" id="KAJ9639321.1"/>
    </source>
</evidence>
<proteinExistence type="predicted"/>
<name>A0ACC2YVM9_9PEZI</name>
<keyword evidence="2" id="KW-1185">Reference proteome</keyword>
<comment type="caution">
    <text evidence="1">The sequence shown here is derived from an EMBL/GenBank/DDBJ whole genome shotgun (WGS) entry which is preliminary data.</text>
</comment>
<dbReference type="EMBL" id="JAPDRP010000019">
    <property type="protein sequence ID" value="KAJ9639321.1"/>
    <property type="molecule type" value="Genomic_DNA"/>
</dbReference>